<dbReference type="Gene3D" id="3.10.170.20">
    <property type="match status" value="1"/>
</dbReference>
<dbReference type="PANTHER" id="PTHR10942">
    <property type="entry name" value="LEISHMANOLYSIN-LIKE PEPTIDASE"/>
    <property type="match status" value="1"/>
</dbReference>
<gene>
    <name evidence="10" type="ORF">PPL_09268</name>
</gene>
<dbReference type="GO" id="GO:0016020">
    <property type="term" value="C:membrane"/>
    <property type="evidence" value="ECO:0007669"/>
    <property type="project" value="InterPro"/>
</dbReference>
<comment type="caution">
    <text evidence="10">The sequence shown here is derived from an EMBL/GenBank/DDBJ whole genome shotgun (WGS) entry which is preliminary data.</text>
</comment>
<dbReference type="InterPro" id="IPR001577">
    <property type="entry name" value="Peptidase_M8"/>
</dbReference>
<proteinExistence type="inferred from homology"/>
<sequence>MTDDWYIALRRCFYHLLTSWCQCIARGLLGHQNFCTTLILTFLGYAFLEVYLIITVILNLKIEIYKMMSNRQSYLFILTFVFLIVASCLAFNPDSIDGQTTHHTHDDDDLVGHNCIHDKINHNVKLSSGNRNLKADPTASTHPIRLVFNTTYLNPGTESQTCYQVGQVVILDPDTNSPTSYTCKQSDILTPELVNLFTQEVLPFIASSFSKYLTVSGTARNSYSRQFRCIEEYVMDITNGFEGDFINYVSVHPIASSGTIAYATSCLIHSDTGAPFAGIINFSPFYFSPFANATYRQQNQVMWNQFLRVGLHEATHSLGFSSSMYDSFYDRTTGNRYKNNIMINTTTTLTTPAGVSFPYQRFFITSPSVLHVARNHFGCQSLVGAELENIGGPGTAGSHWKSTRFGEGETLIVIYSQLQCINMTLSCLNLDSGWYGLLNLGESRSSSWGKGMGCDFADKLCTPAIWSREGYWPATNNQVGCSASRSGIGMAFWADYNSNLPYPSQHFTNPKTGGASQVFDCCVWNMPSQYCFDTSRKTAYEGEVNGADSFCFKQQLTPTTFGYGCRPQRCQGLQLQVQFNGKWSTCPAGETLILSANTTLVCPNDNTCSPTAFPSEPSSFPNAGAATSGSPLPFEPIITAGQNTSDASTFQINFIYFVILFISYLFI</sequence>
<feature type="transmembrane region" description="Helical" evidence="9">
    <location>
        <begin position="650"/>
        <end position="666"/>
    </location>
</feature>
<dbReference type="OMA" id="HTAPLLM"/>
<dbReference type="Gene3D" id="3.90.132.10">
    <property type="entry name" value="Leishmanolysin , domain 2"/>
    <property type="match status" value="1"/>
</dbReference>
<dbReference type="RefSeq" id="XP_020429898.1">
    <property type="nucleotide sequence ID" value="XM_020580065.1"/>
</dbReference>
<keyword evidence="5 8" id="KW-0862">Zinc</keyword>
<feature type="active site" evidence="7">
    <location>
        <position position="313"/>
    </location>
</feature>
<keyword evidence="4" id="KW-0378">Hydrolase</keyword>
<feature type="transmembrane region" description="Helical" evidence="9">
    <location>
        <begin position="74"/>
        <end position="92"/>
    </location>
</feature>
<feature type="binding site" evidence="8">
    <location>
        <position position="399"/>
    </location>
    <ligand>
        <name>Zn(2+)</name>
        <dbReference type="ChEBI" id="CHEBI:29105"/>
        <note>catalytic</note>
    </ligand>
</feature>
<feature type="binding site" evidence="8">
    <location>
        <position position="312"/>
    </location>
    <ligand>
        <name>Zn(2+)</name>
        <dbReference type="ChEBI" id="CHEBI:29105"/>
        <note>catalytic</note>
    </ligand>
</feature>
<keyword evidence="6 8" id="KW-0482">Metalloprotease</keyword>
<keyword evidence="9" id="KW-0812">Transmembrane</keyword>
<accession>D3BL36</accession>
<dbReference type="PANTHER" id="PTHR10942:SF0">
    <property type="entry name" value="LEISHMANOLYSIN-LIKE PEPTIDASE"/>
    <property type="match status" value="1"/>
</dbReference>
<evidence type="ECO:0000313" key="10">
    <source>
        <dbReference type="EMBL" id="EFA77770.1"/>
    </source>
</evidence>
<dbReference type="GO" id="GO:0046872">
    <property type="term" value="F:metal ion binding"/>
    <property type="evidence" value="ECO:0007669"/>
    <property type="project" value="UniProtKB-KW"/>
</dbReference>
<feature type="binding site" evidence="8">
    <location>
        <position position="316"/>
    </location>
    <ligand>
        <name>Zn(2+)</name>
        <dbReference type="ChEBI" id="CHEBI:29105"/>
        <note>catalytic</note>
    </ligand>
</feature>
<evidence type="ECO:0000256" key="5">
    <source>
        <dbReference type="ARBA" id="ARBA00022833"/>
    </source>
</evidence>
<keyword evidence="2" id="KW-0645">Protease</keyword>
<dbReference type="GO" id="GO:0007155">
    <property type="term" value="P:cell adhesion"/>
    <property type="evidence" value="ECO:0007669"/>
    <property type="project" value="InterPro"/>
</dbReference>
<dbReference type="GO" id="GO:0006508">
    <property type="term" value="P:proteolysis"/>
    <property type="evidence" value="ECO:0007669"/>
    <property type="project" value="UniProtKB-KW"/>
</dbReference>
<dbReference type="AlphaFoldDB" id="D3BL36"/>
<dbReference type="SUPFAM" id="SSF55486">
    <property type="entry name" value="Metalloproteases ('zincins'), catalytic domain"/>
    <property type="match status" value="1"/>
</dbReference>
<dbReference type="Proteomes" id="UP000001396">
    <property type="component" value="Unassembled WGS sequence"/>
</dbReference>
<dbReference type="GO" id="GO:0004222">
    <property type="term" value="F:metalloendopeptidase activity"/>
    <property type="evidence" value="ECO:0007669"/>
    <property type="project" value="InterPro"/>
</dbReference>
<evidence type="ECO:0000256" key="9">
    <source>
        <dbReference type="SAM" id="Phobius"/>
    </source>
</evidence>
<evidence type="ECO:0000256" key="3">
    <source>
        <dbReference type="ARBA" id="ARBA00022723"/>
    </source>
</evidence>
<evidence type="ECO:0000256" key="6">
    <source>
        <dbReference type="ARBA" id="ARBA00023049"/>
    </source>
</evidence>
<keyword evidence="11" id="KW-1185">Reference proteome</keyword>
<dbReference type="STRING" id="670386.D3BL36"/>
<keyword evidence="9" id="KW-0472">Membrane</keyword>
<name>D3BL36_HETP5</name>
<dbReference type="Gene3D" id="2.10.55.10">
    <property type="entry name" value="Leishmanolysin domain 3"/>
    <property type="match status" value="1"/>
</dbReference>
<evidence type="ECO:0000256" key="8">
    <source>
        <dbReference type="PIRSR" id="PIRSR601577-2"/>
    </source>
</evidence>
<comment type="similarity">
    <text evidence="1">Belongs to the peptidase M8 family.</text>
</comment>
<evidence type="ECO:0000256" key="7">
    <source>
        <dbReference type="PIRSR" id="PIRSR601577-1"/>
    </source>
</evidence>
<evidence type="ECO:0000256" key="1">
    <source>
        <dbReference type="ARBA" id="ARBA00005860"/>
    </source>
</evidence>
<organism evidence="10 11">
    <name type="scientific">Heterostelium pallidum (strain ATCC 26659 / Pp 5 / PN500)</name>
    <name type="common">Cellular slime mold</name>
    <name type="synonym">Polysphondylium pallidum</name>
    <dbReference type="NCBI Taxonomy" id="670386"/>
    <lineage>
        <taxon>Eukaryota</taxon>
        <taxon>Amoebozoa</taxon>
        <taxon>Evosea</taxon>
        <taxon>Eumycetozoa</taxon>
        <taxon>Dictyostelia</taxon>
        <taxon>Acytosteliales</taxon>
        <taxon>Acytosteliaceae</taxon>
        <taxon>Heterostelium</taxon>
    </lineage>
</organism>
<evidence type="ECO:0000256" key="2">
    <source>
        <dbReference type="ARBA" id="ARBA00022670"/>
    </source>
</evidence>
<keyword evidence="3 8" id="KW-0479">Metal-binding</keyword>
<evidence type="ECO:0000256" key="4">
    <source>
        <dbReference type="ARBA" id="ARBA00022801"/>
    </source>
</evidence>
<dbReference type="Pfam" id="PF01457">
    <property type="entry name" value="Peptidase_M8"/>
    <property type="match status" value="1"/>
</dbReference>
<dbReference type="InParanoid" id="D3BL36"/>
<comment type="cofactor">
    <cofactor evidence="8">
        <name>Zn(2+)</name>
        <dbReference type="ChEBI" id="CHEBI:29105"/>
    </cofactor>
    <text evidence="8">Binds 1 zinc ion per subunit.</text>
</comment>
<dbReference type="EMBL" id="ADBJ01000039">
    <property type="protein sequence ID" value="EFA77770.1"/>
    <property type="molecule type" value="Genomic_DNA"/>
</dbReference>
<feature type="transmembrane region" description="Helical" evidence="9">
    <location>
        <begin position="38"/>
        <end position="62"/>
    </location>
</feature>
<reference evidence="10 11" key="1">
    <citation type="journal article" date="2011" name="Genome Res.">
        <title>Phylogeny-wide analysis of social amoeba genomes highlights ancient origins for complex intercellular communication.</title>
        <authorList>
            <person name="Heidel A.J."/>
            <person name="Lawal H.M."/>
            <person name="Felder M."/>
            <person name="Schilde C."/>
            <person name="Helps N.R."/>
            <person name="Tunggal B."/>
            <person name="Rivero F."/>
            <person name="John U."/>
            <person name="Schleicher M."/>
            <person name="Eichinger L."/>
            <person name="Platzer M."/>
            <person name="Noegel A.A."/>
            <person name="Schaap P."/>
            <person name="Gloeckner G."/>
        </authorList>
    </citation>
    <scope>NUCLEOTIDE SEQUENCE [LARGE SCALE GENOMIC DNA]</scope>
    <source>
        <strain evidence="11">ATCC 26659 / Pp 5 / PN500</strain>
    </source>
</reference>
<evidence type="ECO:0000313" key="11">
    <source>
        <dbReference type="Proteomes" id="UP000001396"/>
    </source>
</evidence>
<keyword evidence="9" id="KW-1133">Transmembrane helix</keyword>
<protein>
    <submittedName>
        <fullName evidence="10">Uncharacterized protein</fullName>
    </submittedName>
</protein>
<dbReference type="GeneID" id="31364743"/>
<dbReference type="GO" id="GO:0005737">
    <property type="term" value="C:cytoplasm"/>
    <property type="evidence" value="ECO:0007669"/>
    <property type="project" value="TreeGrafter"/>
</dbReference>